<comment type="subunit">
    <text evidence="12">Forms homodimers or heterodimers with TAS1R1 and TAS1R2.</text>
</comment>
<evidence type="ECO:0000256" key="13">
    <source>
        <dbReference type="ARBA" id="ARBA00040705"/>
    </source>
</evidence>
<evidence type="ECO:0000256" key="1">
    <source>
        <dbReference type="ARBA" id="ARBA00004651"/>
    </source>
</evidence>
<dbReference type="KEGG" id="emc:129344950"/>
<feature type="transmembrane region" description="Helical" evidence="15">
    <location>
        <begin position="563"/>
        <end position="586"/>
    </location>
</feature>
<dbReference type="AlphaFoldDB" id="A0AA97KGE0"/>
<dbReference type="GO" id="GO:0050917">
    <property type="term" value="P:sensory perception of umami taste"/>
    <property type="evidence" value="ECO:0007669"/>
    <property type="project" value="TreeGrafter"/>
</dbReference>
<dbReference type="Pfam" id="PF07562">
    <property type="entry name" value="NCD3G"/>
    <property type="match status" value="1"/>
</dbReference>
<feature type="transmembrane region" description="Helical" evidence="15">
    <location>
        <begin position="757"/>
        <end position="777"/>
    </location>
</feature>
<dbReference type="GO" id="GO:0033041">
    <property type="term" value="F:sweet taste receptor activity"/>
    <property type="evidence" value="ECO:0007669"/>
    <property type="project" value="TreeGrafter"/>
</dbReference>
<dbReference type="GO" id="GO:0004930">
    <property type="term" value="F:G protein-coupled receptor activity"/>
    <property type="evidence" value="ECO:0007669"/>
    <property type="project" value="UniProtKB-KW"/>
</dbReference>
<dbReference type="Proteomes" id="UP001190640">
    <property type="component" value="Chromosome 17"/>
</dbReference>
<feature type="transmembrane region" description="Helical" evidence="15">
    <location>
        <begin position="633"/>
        <end position="655"/>
    </location>
</feature>
<dbReference type="PANTHER" id="PTHR24061:SF435">
    <property type="entry name" value="TASTE RECEPTOR TYPE 1 MEMBER 3"/>
    <property type="match status" value="1"/>
</dbReference>
<comment type="similarity">
    <text evidence="11">Belongs to the G-protein coupled receptor 3 family. TAS1R subfamily.</text>
</comment>
<dbReference type="PANTHER" id="PTHR24061">
    <property type="entry name" value="CALCIUM-SENSING RECEPTOR-RELATED"/>
    <property type="match status" value="1"/>
</dbReference>
<proteinExistence type="inferred from homology"/>
<feature type="transmembrane region" description="Helical" evidence="15">
    <location>
        <begin position="783"/>
        <end position="805"/>
    </location>
</feature>
<organism evidence="18 19">
    <name type="scientific">Eublepharis macularius</name>
    <name type="common">Leopard gecko</name>
    <name type="synonym">Cyrtodactylus macularius</name>
    <dbReference type="NCBI Taxonomy" id="481883"/>
    <lineage>
        <taxon>Eukaryota</taxon>
        <taxon>Metazoa</taxon>
        <taxon>Chordata</taxon>
        <taxon>Craniata</taxon>
        <taxon>Vertebrata</taxon>
        <taxon>Euteleostomi</taxon>
        <taxon>Lepidosauria</taxon>
        <taxon>Squamata</taxon>
        <taxon>Bifurcata</taxon>
        <taxon>Gekkota</taxon>
        <taxon>Eublepharidae</taxon>
        <taxon>Eublepharinae</taxon>
        <taxon>Eublepharis</taxon>
    </lineage>
</organism>
<dbReference type="FunFam" id="2.10.50.30:FF:000004">
    <property type="entry name" value="Taste receptor type 1 member 3-like protein"/>
    <property type="match status" value="1"/>
</dbReference>
<evidence type="ECO:0000256" key="12">
    <source>
        <dbReference type="ARBA" id="ARBA00038762"/>
    </source>
</evidence>
<dbReference type="InterPro" id="IPR000068">
    <property type="entry name" value="GPCR_3_Ca_sens_rcpt-rel"/>
</dbReference>
<keyword evidence="4 16" id="KW-0732">Signal</keyword>
<evidence type="ECO:0000256" key="5">
    <source>
        <dbReference type="ARBA" id="ARBA00022989"/>
    </source>
</evidence>
<protein>
    <recommendedName>
        <fullName evidence="13">Taste receptor type 1 member 3</fullName>
    </recommendedName>
    <alternativeName>
        <fullName evidence="14">Sweet taste receptor T1R3</fullName>
    </alternativeName>
</protein>
<evidence type="ECO:0000313" key="19">
    <source>
        <dbReference type="RefSeq" id="XP_054857845.1"/>
    </source>
</evidence>
<feature type="transmembrane region" description="Helical" evidence="15">
    <location>
        <begin position="723"/>
        <end position="745"/>
    </location>
</feature>
<dbReference type="PROSITE" id="PS00980">
    <property type="entry name" value="G_PROTEIN_RECEP_F3_2"/>
    <property type="match status" value="1"/>
</dbReference>
<keyword evidence="2" id="KW-1003">Cell membrane</keyword>
<keyword evidence="6" id="KW-0297">G-protein coupled receptor</keyword>
<evidence type="ECO:0000256" key="7">
    <source>
        <dbReference type="ARBA" id="ARBA00023136"/>
    </source>
</evidence>
<keyword evidence="8 19" id="KW-0675">Receptor</keyword>
<name>A0AA97KGE0_EUBMA</name>
<dbReference type="PRINTS" id="PR00248">
    <property type="entry name" value="GPCRMGR"/>
</dbReference>
<dbReference type="InterPro" id="IPR011500">
    <property type="entry name" value="GPCR_3_9-Cys_dom"/>
</dbReference>
<feature type="domain" description="G-protein coupled receptors family 3 profile" evidence="17">
    <location>
        <begin position="563"/>
        <end position="827"/>
    </location>
</feature>
<dbReference type="GeneID" id="129344950"/>
<comment type="subcellular location">
    <subcellularLocation>
        <location evidence="1">Cell membrane</location>
        <topology evidence="1">Multi-pass membrane protein</topology>
    </subcellularLocation>
</comment>
<accession>A0AA97KGE0</accession>
<feature type="chain" id="PRO_5041690079" description="Taste receptor type 1 member 3" evidence="16">
    <location>
        <begin position="17"/>
        <end position="838"/>
    </location>
</feature>
<feature type="signal peptide" evidence="16">
    <location>
        <begin position="1"/>
        <end position="16"/>
    </location>
</feature>
<evidence type="ECO:0000256" key="8">
    <source>
        <dbReference type="ARBA" id="ARBA00023170"/>
    </source>
</evidence>
<keyword evidence="7 15" id="KW-0472">Membrane</keyword>
<dbReference type="GO" id="GO:0005886">
    <property type="term" value="C:plasma membrane"/>
    <property type="evidence" value="ECO:0007669"/>
    <property type="project" value="UniProtKB-SubCell"/>
</dbReference>
<reference evidence="19" key="1">
    <citation type="submission" date="2025-08" db="UniProtKB">
        <authorList>
            <consortium name="RefSeq"/>
        </authorList>
    </citation>
    <scope>IDENTIFICATION</scope>
    <source>
        <tissue evidence="19">Blood</tissue>
    </source>
</reference>
<dbReference type="InterPro" id="IPR001828">
    <property type="entry name" value="ANF_lig-bd_rcpt"/>
</dbReference>
<dbReference type="InterPro" id="IPR038550">
    <property type="entry name" value="GPCR_3_9-Cys_sf"/>
</dbReference>
<gene>
    <name evidence="19" type="primary">TAS1R3</name>
</gene>
<evidence type="ECO:0000256" key="10">
    <source>
        <dbReference type="ARBA" id="ARBA00023224"/>
    </source>
</evidence>
<keyword evidence="10" id="KW-0807">Transducer</keyword>
<dbReference type="RefSeq" id="XP_054857845.1">
    <property type="nucleotide sequence ID" value="XM_055001870.1"/>
</dbReference>
<sequence>MAAFLLLGIGLGSSLAQEQRCISSLFRKPGDYILGGLFPLQVLTTNTTYRTLPDVYVCERLYTAGLIWALGMKFAVEEINNSTTLLPGIKLGYDIYDNCMEPIVALQPSLFFLTKTGTSSVGVLCNYTNYQTRVLAVIGPQSSELCTVTAKLFSFFLIPQVSYGATTEKLNNEELFPSFFRTVPSDKIQLEAMVELLLSFKWNWIAVIGSDDEYGREGLNLLSSMAVSKNICIAYEGLIPSDVSSPNLEEMLEPTIQSINKTNVNVIILFSNDRPVRALLKQCLKLGLSKKVWLATEAWVMSEVVTSLKQVDSIGTVIGFIIKGGNVASFQEYVSQLLELTQQKSFCEASQKEANEVGSNVLGPQCPQCDHISQENISSVLEHRQTFAVYTAVYSVAHALHKVLGCESGQCKKNNIKPWQLLEEMKTLRFSIKNQSFHFDQYRSISRGYEIIAWSWQEGRIQYISLGHFNGNLSINESLLHFHTKNQKEPMSQCLTTCKPGQIRRMKGFHLCCYDCIDCEEGTFCSSTEDTTCTPCPKSQWSPERSSQCYDRSEKYFFWSEPLAVILLGLLFLALVLTCLAGTLFLKNLHTPVVQAAGGGMCLLALFSLALMCVSTTLYVGKPSATICKLNQPFFALCLNLCFSTISVKAFQIVLVHDFANSRRTFLHWLIQRCPWAIVALCLLVESLFCFWYVYASPPIVVHNYTLLPTEVLIQCKVQSWPVFALVHGHNASLAFISFLCTFMVQMPAKKYNVARGITFTMIAYFVAMVFFIPTYTSVKQEYQPAVLMAAILLCTLGLLACFYLPKCYIIRFKPEWNTMDYFQDYTRERLEEKDSQD</sequence>
<keyword evidence="18" id="KW-1185">Reference proteome</keyword>
<evidence type="ECO:0000256" key="4">
    <source>
        <dbReference type="ARBA" id="ARBA00022729"/>
    </source>
</evidence>
<evidence type="ECO:0000256" key="2">
    <source>
        <dbReference type="ARBA" id="ARBA00022475"/>
    </source>
</evidence>
<evidence type="ECO:0000256" key="11">
    <source>
        <dbReference type="ARBA" id="ARBA00038492"/>
    </source>
</evidence>
<evidence type="ECO:0000313" key="18">
    <source>
        <dbReference type="Proteomes" id="UP001190640"/>
    </source>
</evidence>
<evidence type="ECO:0000256" key="15">
    <source>
        <dbReference type="SAM" id="Phobius"/>
    </source>
</evidence>
<dbReference type="PROSITE" id="PS50259">
    <property type="entry name" value="G_PROTEIN_RECEP_F3_4"/>
    <property type="match status" value="1"/>
</dbReference>
<keyword evidence="3 15" id="KW-0812">Transmembrane</keyword>
<evidence type="ECO:0000256" key="14">
    <source>
        <dbReference type="ARBA" id="ARBA00042614"/>
    </source>
</evidence>
<dbReference type="CTD" id="83756"/>
<dbReference type="PRINTS" id="PR00592">
    <property type="entry name" value="CASENSINGR"/>
</dbReference>
<keyword evidence="9" id="KW-0325">Glycoprotein</keyword>
<dbReference type="Gene3D" id="2.10.50.30">
    <property type="entry name" value="GPCR, family 3, nine cysteines domain"/>
    <property type="match status" value="1"/>
</dbReference>
<dbReference type="FunFam" id="3.40.50.2300:FF:000016">
    <property type="entry name" value="Taste 1 receptor member 2"/>
    <property type="match status" value="1"/>
</dbReference>
<evidence type="ECO:0000259" key="17">
    <source>
        <dbReference type="PROSITE" id="PS50259"/>
    </source>
</evidence>
<dbReference type="InterPro" id="IPR017979">
    <property type="entry name" value="GPCR_3_CS"/>
</dbReference>
<dbReference type="Pfam" id="PF00003">
    <property type="entry name" value="7tm_3"/>
    <property type="match status" value="1"/>
</dbReference>
<keyword evidence="5 15" id="KW-1133">Transmembrane helix</keyword>
<dbReference type="SUPFAM" id="SSF53822">
    <property type="entry name" value="Periplasmic binding protein-like I"/>
    <property type="match status" value="1"/>
</dbReference>
<dbReference type="Pfam" id="PF01094">
    <property type="entry name" value="ANF_receptor"/>
    <property type="match status" value="1"/>
</dbReference>
<evidence type="ECO:0000256" key="3">
    <source>
        <dbReference type="ARBA" id="ARBA00022692"/>
    </source>
</evidence>
<feature type="transmembrane region" description="Helical" evidence="15">
    <location>
        <begin position="676"/>
        <end position="695"/>
    </location>
</feature>
<dbReference type="Gene3D" id="3.40.50.2300">
    <property type="match status" value="2"/>
</dbReference>
<evidence type="ECO:0000256" key="9">
    <source>
        <dbReference type="ARBA" id="ARBA00023180"/>
    </source>
</evidence>
<feature type="transmembrane region" description="Helical" evidence="15">
    <location>
        <begin position="598"/>
        <end position="621"/>
    </location>
</feature>
<dbReference type="InterPro" id="IPR028082">
    <property type="entry name" value="Peripla_BP_I"/>
</dbReference>
<evidence type="ECO:0000256" key="6">
    <source>
        <dbReference type="ARBA" id="ARBA00023040"/>
    </source>
</evidence>
<dbReference type="InterPro" id="IPR017978">
    <property type="entry name" value="GPCR_3_C"/>
</dbReference>
<evidence type="ECO:0000256" key="16">
    <source>
        <dbReference type="SAM" id="SignalP"/>
    </source>
</evidence>
<dbReference type="InterPro" id="IPR000337">
    <property type="entry name" value="GPCR_3"/>
</dbReference>